<dbReference type="KEGG" id="bany:112044936"/>
<dbReference type="RefSeq" id="XP_023936719.2">
    <property type="nucleotide sequence ID" value="XM_024080951.2"/>
</dbReference>
<reference evidence="2" key="1">
    <citation type="submission" date="2025-08" db="UniProtKB">
        <authorList>
            <consortium name="RefSeq"/>
        </authorList>
    </citation>
    <scope>IDENTIFICATION</scope>
</reference>
<dbReference type="SUPFAM" id="SSF63825">
    <property type="entry name" value="YWTD domain"/>
    <property type="match status" value="1"/>
</dbReference>
<gene>
    <name evidence="2" type="primary">LOC112044936</name>
</gene>
<evidence type="ECO:0000313" key="2">
    <source>
        <dbReference type="RefSeq" id="XP_023936719.2"/>
    </source>
</evidence>
<accession>A0A6J1MQH5</accession>
<dbReference type="Proteomes" id="UP001652582">
    <property type="component" value="Chromosome 15"/>
</dbReference>
<protein>
    <submittedName>
        <fullName evidence="2">Ommochrome-binding protein-like</fullName>
    </submittedName>
</protein>
<evidence type="ECO:0000313" key="1">
    <source>
        <dbReference type="Proteomes" id="UP001652582"/>
    </source>
</evidence>
<proteinExistence type="predicted"/>
<dbReference type="Gene3D" id="2.130.10.10">
    <property type="entry name" value="YVTN repeat-like/Quinoprotein amine dehydrogenase"/>
    <property type="match status" value="1"/>
</dbReference>
<name>A0A6J1MQH5_BICAN</name>
<dbReference type="AlphaFoldDB" id="A0A6J1MQH5"/>
<sequence length="253" mass="28323">MSDKVVKVGNKLYKKHVVLADVNIPFKFSIDRNSNKLFFCMNADEFSDQSFQNVILDLNTESVNIVPNIRNGFASAVDQNTGSVYLGGSDGIYLYNYQTHDVEKPPIVQGVDVFDMYFKDNLYFVDTTNLDLHVLKNNQKTIVSSVEEYGIHHCVIDGSDNLILVNPAGVYLMAKEAKSPTRFCNNIENIRGITTDIHGQPFLIAQHGIYAIDCKNNQVTMVLPLENGYALAFDKDNNIIFSDGRSVVKLIPS</sequence>
<dbReference type="OrthoDB" id="7334489at2759"/>
<dbReference type="GeneID" id="112044936"/>
<dbReference type="InterPro" id="IPR015943">
    <property type="entry name" value="WD40/YVTN_repeat-like_dom_sf"/>
</dbReference>
<keyword evidence="1" id="KW-1185">Reference proteome</keyword>
<organism evidence="1 2">
    <name type="scientific">Bicyclus anynana</name>
    <name type="common">Squinting bush brown butterfly</name>
    <dbReference type="NCBI Taxonomy" id="110368"/>
    <lineage>
        <taxon>Eukaryota</taxon>
        <taxon>Metazoa</taxon>
        <taxon>Ecdysozoa</taxon>
        <taxon>Arthropoda</taxon>
        <taxon>Hexapoda</taxon>
        <taxon>Insecta</taxon>
        <taxon>Pterygota</taxon>
        <taxon>Neoptera</taxon>
        <taxon>Endopterygota</taxon>
        <taxon>Lepidoptera</taxon>
        <taxon>Glossata</taxon>
        <taxon>Ditrysia</taxon>
        <taxon>Papilionoidea</taxon>
        <taxon>Nymphalidae</taxon>
        <taxon>Satyrinae</taxon>
        <taxon>Satyrini</taxon>
        <taxon>Mycalesina</taxon>
        <taxon>Bicyclus</taxon>
    </lineage>
</organism>